<evidence type="ECO:0000256" key="3">
    <source>
        <dbReference type="ARBA" id="ARBA00023163"/>
    </source>
</evidence>
<keyword evidence="2" id="KW-0238">DNA-binding</keyword>
<dbReference type="GeneID" id="58098332"/>
<gene>
    <name evidence="5" type="ORF">UF66_2704</name>
</gene>
<dbReference type="RefSeq" id="WP_019468175.1">
    <property type="nucleotide sequence ID" value="NZ_BKAS01000024.1"/>
</dbReference>
<dbReference type="PATRIC" id="fig|74704.6.peg.2818"/>
<dbReference type="AlphaFoldDB" id="A0A0M2P284"/>
<dbReference type="InterPro" id="IPR036388">
    <property type="entry name" value="WH-like_DNA-bd_sf"/>
</dbReference>
<evidence type="ECO:0000256" key="2">
    <source>
        <dbReference type="ARBA" id="ARBA00023125"/>
    </source>
</evidence>
<name>A0A0M2P284_STACC</name>
<comment type="caution">
    <text evidence="5">The sequence shown here is derived from an EMBL/GenBank/DDBJ whole genome shotgun (WGS) entry which is preliminary data.</text>
</comment>
<feature type="domain" description="Transcriptional regulator SarA/SarZ/Rot-like helix-turn-helix" evidence="4">
    <location>
        <begin position="19"/>
        <end position="108"/>
    </location>
</feature>
<evidence type="ECO:0000256" key="1">
    <source>
        <dbReference type="ARBA" id="ARBA00023015"/>
    </source>
</evidence>
<proteinExistence type="predicted"/>
<dbReference type="Gene3D" id="1.10.10.10">
    <property type="entry name" value="Winged helix-like DNA-binding domain superfamily/Winged helix DNA-binding domain"/>
    <property type="match status" value="1"/>
</dbReference>
<dbReference type="Proteomes" id="UP000034455">
    <property type="component" value="Unassembled WGS sequence"/>
</dbReference>
<evidence type="ECO:0000313" key="5">
    <source>
        <dbReference type="EMBL" id="KKI64365.1"/>
    </source>
</evidence>
<sequence>MTDENKAQLLKIYKKYNRVMSYIENKYKLTMNDIAILEIIQQNCRQQNMLMQPFLKIATTELDLSRTKVLASIRRLINQDRVSKLRSTKDERKVFLSMTEENNTKYQTLLDEIEAQVD</sequence>
<dbReference type="NCBIfam" id="TIGR01889">
    <property type="entry name" value="Staph_reg_Sar"/>
    <property type="match status" value="1"/>
</dbReference>
<dbReference type="InterPro" id="IPR010166">
    <property type="entry name" value="SarA/Rot_dom"/>
</dbReference>
<organism evidence="5 6">
    <name type="scientific">Staphylococcus cohnii subsp. cohnii</name>
    <dbReference type="NCBI Taxonomy" id="74704"/>
    <lineage>
        <taxon>Bacteria</taxon>
        <taxon>Bacillati</taxon>
        <taxon>Bacillota</taxon>
        <taxon>Bacilli</taxon>
        <taxon>Bacillales</taxon>
        <taxon>Staphylococcaceae</taxon>
        <taxon>Staphylococcus</taxon>
        <taxon>Staphylococcus cohnii species complex</taxon>
    </lineage>
</organism>
<keyword evidence="3" id="KW-0804">Transcription</keyword>
<evidence type="ECO:0000313" key="6">
    <source>
        <dbReference type="Proteomes" id="UP000034455"/>
    </source>
</evidence>
<keyword evidence="1" id="KW-0805">Transcription regulation</keyword>
<dbReference type="GO" id="GO:0003677">
    <property type="term" value="F:DNA binding"/>
    <property type="evidence" value="ECO:0007669"/>
    <property type="project" value="UniProtKB-KW"/>
</dbReference>
<dbReference type="Pfam" id="PF22381">
    <property type="entry name" value="Staph_reg_Sar_Rot"/>
    <property type="match status" value="1"/>
</dbReference>
<dbReference type="InterPro" id="IPR036390">
    <property type="entry name" value="WH_DNA-bd_sf"/>
</dbReference>
<protein>
    <recommendedName>
        <fullName evidence="4">Transcriptional regulator SarA/SarZ/Rot-like helix-turn-helix domain-containing protein</fullName>
    </recommendedName>
</protein>
<reference evidence="5 6" key="1">
    <citation type="submission" date="2015-03" db="EMBL/GenBank/DDBJ databases">
        <title>Genome Assembly of Staphylococcus cohnii subsp. cohnii strain G22B2.</title>
        <authorList>
            <person name="Nair G."/>
            <person name="Kaur G."/>
            <person name="Khatri I."/>
            <person name="Singh N.K."/>
            <person name="Sathyabama S."/>
            <person name="Maurya S.K."/>
            <person name="Subramanian S."/>
            <person name="Agrewala J.N."/>
            <person name="Mayilraj S."/>
        </authorList>
    </citation>
    <scope>NUCLEOTIDE SEQUENCE [LARGE SCALE GENOMIC DNA]</scope>
    <source>
        <strain evidence="5 6">G22B2</strain>
    </source>
</reference>
<dbReference type="GO" id="GO:0006355">
    <property type="term" value="P:regulation of DNA-templated transcription"/>
    <property type="evidence" value="ECO:0007669"/>
    <property type="project" value="InterPro"/>
</dbReference>
<dbReference type="InterPro" id="IPR055166">
    <property type="entry name" value="Transc_reg_Sar_Rot_HTH"/>
</dbReference>
<accession>A0A0M2P284</accession>
<dbReference type="SUPFAM" id="SSF46785">
    <property type="entry name" value="Winged helix' DNA-binding domain"/>
    <property type="match status" value="1"/>
</dbReference>
<evidence type="ECO:0000259" key="4">
    <source>
        <dbReference type="Pfam" id="PF22381"/>
    </source>
</evidence>
<dbReference type="EMBL" id="LAKJ01000009">
    <property type="protein sequence ID" value="KKI64365.1"/>
    <property type="molecule type" value="Genomic_DNA"/>
</dbReference>